<proteinExistence type="predicted"/>
<evidence type="ECO:0000313" key="4">
    <source>
        <dbReference type="EMBL" id="RJO69459.1"/>
    </source>
</evidence>
<dbReference type="InterPro" id="IPR036568">
    <property type="entry name" value="GGCT-like_sf"/>
</dbReference>
<dbReference type="SUPFAM" id="SSF110857">
    <property type="entry name" value="Gamma-glutamyl cyclotransferase-like"/>
    <property type="match status" value="1"/>
</dbReference>
<evidence type="ECO:0000256" key="1">
    <source>
        <dbReference type="ARBA" id="ARBA00022679"/>
    </source>
</evidence>
<keyword evidence="5" id="KW-1185">Reference proteome</keyword>
<dbReference type="InterPro" id="IPR013024">
    <property type="entry name" value="GGCT-like"/>
</dbReference>
<dbReference type="AlphaFoldDB" id="A0A3A4K565"/>
<dbReference type="OrthoDB" id="4227186at2"/>
<dbReference type="Proteomes" id="UP000266677">
    <property type="component" value="Unassembled WGS sequence"/>
</dbReference>
<dbReference type="Pfam" id="PF06094">
    <property type="entry name" value="GGACT"/>
    <property type="match status" value="1"/>
</dbReference>
<dbReference type="CDD" id="cd06661">
    <property type="entry name" value="GGCT_like"/>
    <property type="match status" value="1"/>
</dbReference>
<dbReference type="InterPro" id="IPR009288">
    <property type="entry name" value="AIG2-like_dom"/>
</dbReference>
<dbReference type="PANTHER" id="PTHR31544">
    <property type="entry name" value="AIG2-LIKE PROTEIN D"/>
    <property type="match status" value="1"/>
</dbReference>
<evidence type="ECO:0000313" key="5">
    <source>
        <dbReference type="Proteomes" id="UP000266677"/>
    </source>
</evidence>
<name>A0A3A4K565_9NOCA</name>
<dbReference type="Gene3D" id="3.10.490.10">
    <property type="entry name" value="Gamma-glutamyl cyclotransferase-like"/>
    <property type="match status" value="1"/>
</dbReference>
<dbReference type="EMBL" id="QZFU01000044">
    <property type="protein sequence ID" value="RJO69459.1"/>
    <property type="molecule type" value="Genomic_DNA"/>
</dbReference>
<keyword evidence="1 4" id="KW-0808">Transferase</keyword>
<organism evidence="4 5">
    <name type="scientific">Nocardia panacis</name>
    <dbReference type="NCBI Taxonomy" id="2340916"/>
    <lineage>
        <taxon>Bacteria</taxon>
        <taxon>Bacillati</taxon>
        <taxon>Actinomycetota</taxon>
        <taxon>Actinomycetes</taxon>
        <taxon>Mycobacteriales</taxon>
        <taxon>Nocardiaceae</taxon>
        <taxon>Nocardia</taxon>
    </lineage>
</organism>
<accession>A0A3A4K565</accession>
<reference evidence="4 5" key="1">
    <citation type="submission" date="2018-09" db="EMBL/GenBank/DDBJ databases">
        <title>YIM PH21274 draft genome.</title>
        <authorList>
            <person name="Miao C."/>
        </authorList>
    </citation>
    <scope>NUCLEOTIDE SEQUENCE [LARGE SCALE GENOMIC DNA]</scope>
    <source>
        <strain evidence="4 5">YIM PH 21724</strain>
    </source>
</reference>
<gene>
    <name evidence="4" type="ORF">D5S18_30330</name>
</gene>
<comment type="caution">
    <text evidence="4">The sequence shown here is derived from an EMBL/GenBank/DDBJ whole genome shotgun (WGS) entry which is preliminary data.</text>
</comment>
<dbReference type="RefSeq" id="WP_120044564.1">
    <property type="nucleotide sequence ID" value="NZ_QZFU01000044.1"/>
</dbReference>
<sequence>MNPEQRHPLFAYGTLRFPQVLTGLLGRHPAATPVSAPGWRAAELPGRVYPGLVPDADATTSGILLTDLTADEWRVLDAFEDAEYVLRTVPVTPGDRLASAYVWTAEYSETTWRAEEFAATRLAAFLRRQVESD</sequence>
<protein>
    <recommendedName>
        <fullName evidence="2">Putative gamma-glutamylcyclotransferase</fullName>
    </recommendedName>
</protein>
<dbReference type="GO" id="GO:0016740">
    <property type="term" value="F:transferase activity"/>
    <property type="evidence" value="ECO:0007669"/>
    <property type="project" value="UniProtKB-KW"/>
</dbReference>
<evidence type="ECO:0000256" key="2">
    <source>
        <dbReference type="ARBA" id="ARBA00030602"/>
    </source>
</evidence>
<dbReference type="InterPro" id="IPR045038">
    <property type="entry name" value="AIG2-like"/>
</dbReference>
<feature type="domain" description="Gamma-glutamylcyclotransferase AIG2-like" evidence="3">
    <location>
        <begin position="9"/>
        <end position="105"/>
    </location>
</feature>
<evidence type="ECO:0000259" key="3">
    <source>
        <dbReference type="Pfam" id="PF06094"/>
    </source>
</evidence>
<dbReference type="PANTHER" id="PTHR31544:SF2">
    <property type="entry name" value="AIG2-LIKE PROTEIN D"/>
    <property type="match status" value="1"/>
</dbReference>